<gene>
    <name evidence="1" type="ORF">K435DRAFT_666642</name>
</gene>
<dbReference type="AlphaFoldDB" id="A0A4S8LZU9"/>
<name>A0A4S8LZU9_DENBC</name>
<evidence type="ECO:0000313" key="2">
    <source>
        <dbReference type="Proteomes" id="UP000297245"/>
    </source>
</evidence>
<proteinExistence type="predicted"/>
<keyword evidence="2" id="KW-1185">Reference proteome</keyword>
<dbReference type="Proteomes" id="UP000297245">
    <property type="component" value="Unassembled WGS sequence"/>
</dbReference>
<sequence length="177" mass="20442">WFKDAFVYLNVDLGGEYRLLVTRWVELARSHGWKNSRQRLPTSGRPDELKKWIQSGRYRTKQTAPKINPTSLPAFVEQVWQWWILMQPTWRHLAKGGRPVPLDELVNVGSLQSLDISGPNGWLSILACAKWWGLILRNHVADKEGVKTNDWLRAVADFSNTLKHILHQRNVVATPEV</sequence>
<evidence type="ECO:0000313" key="1">
    <source>
        <dbReference type="EMBL" id="THU95289.1"/>
    </source>
</evidence>
<accession>A0A4S8LZU9</accession>
<protein>
    <submittedName>
        <fullName evidence="1">Uncharacterized protein</fullName>
    </submittedName>
</protein>
<feature type="non-terminal residue" evidence="1">
    <location>
        <position position="1"/>
    </location>
</feature>
<organism evidence="1 2">
    <name type="scientific">Dendrothele bispora (strain CBS 962.96)</name>
    <dbReference type="NCBI Taxonomy" id="1314807"/>
    <lineage>
        <taxon>Eukaryota</taxon>
        <taxon>Fungi</taxon>
        <taxon>Dikarya</taxon>
        <taxon>Basidiomycota</taxon>
        <taxon>Agaricomycotina</taxon>
        <taxon>Agaricomycetes</taxon>
        <taxon>Agaricomycetidae</taxon>
        <taxon>Agaricales</taxon>
        <taxon>Agaricales incertae sedis</taxon>
        <taxon>Dendrothele</taxon>
    </lineage>
</organism>
<reference evidence="1 2" key="1">
    <citation type="journal article" date="2019" name="Nat. Ecol. Evol.">
        <title>Megaphylogeny resolves global patterns of mushroom evolution.</title>
        <authorList>
            <person name="Varga T."/>
            <person name="Krizsan K."/>
            <person name="Foldi C."/>
            <person name="Dima B."/>
            <person name="Sanchez-Garcia M."/>
            <person name="Sanchez-Ramirez S."/>
            <person name="Szollosi G.J."/>
            <person name="Szarkandi J.G."/>
            <person name="Papp V."/>
            <person name="Albert L."/>
            <person name="Andreopoulos W."/>
            <person name="Angelini C."/>
            <person name="Antonin V."/>
            <person name="Barry K.W."/>
            <person name="Bougher N.L."/>
            <person name="Buchanan P."/>
            <person name="Buyck B."/>
            <person name="Bense V."/>
            <person name="Catcheside P."/>
            <person name="Chovatia M."/>
            <person name="Cooper J."/>
            <person name="Damon W."/>
            <person name="Desjardin D."/>
            <person name="Finy P."/>
            <person name="Geml J."/>
            <person name="Haridas S."/>
            <person name="Hughes K."/>
            <person name="Justo A."/>
            <person name="Karasinski D."/>
            <person name="Kautmanova I."/>
            <person name="Kiss B."/>
            <person name="Kocsube S."/>
            <person name="Kotiranta H."/>
            <person name="LaButti K.M."/>
            <person name="Lechner B.E."/>
            <person name="Liimatainen K."/>
            <person name="Lipzen A."/>
            <person name="Lukacs Z."/>
            <person name="Mihaltcheva S."/>
            <person name="Morgado L.N."/>
            <person name="Niskanen T."/>
            <person name="Noordeloos M.E."/>
            <person name="Ohm R.A."/>
            <person name="Ortiz-Santana B."/>
            <person name="Ovrebo C."/>
            <person name="Racz N."/>
            <person name="Riley R."/>
            <person name="Savchenko A."/>
            <person name="Shiryaev A."/>
            <person name="Soop K."/>
            <person name="Spirin V."/>
            <person name="Szebenyi C."/>
            <person name="Tomsovsky M."/>
            <person name="Tulloss R.E."/>
            <person name="Uehling J."/>
            <person name="Grigoriev I.V."/>
            <person name="Vagvolgyi C."/>
            <person name="Papp T."/>
            <person name="Martin F.M."/>
            <person name="Miettinen O."/>
            <person name="Hibbett D.S."/>
            <person name="Nagy L.G."/>
        </authorList>
    </citation>
    <scope>NUCLEOTIDE SEQUENCE [LARGE SCALE GENOMIC DNA]</scope>
    <source>
        <strain evidence="1 2">CBS 962.96</strain>
    </source>
</reference>
<dbReference type="OrthoDB" id="3250313at2759"/>
<dbReference type="EMBL" id="ML179203">
    <property type="protein sequence ID" value="THU95289.1"/>
    <property type="molecule type" value="Genomic_DNA"/>
</dbReference>